<dbReference type="InterPro" id="IPR047655">
    <property type="entry name" value="Transpos_IS630-like"/>
</dbReference>
<dbReference type="SUPFAM" id="SSF53098">
    <property type="entry name" value="Ribonuclease H-like"/>
    <property type="match status" value="1"/>
</dbReference>
<protein>
    <submittedName>
        <fullName evidence="2">IS630 family transposase</fullName>
    </submittedName>
</protein>
<keyword evidence="3" id="KW-1185">Reference proteome</keyword>
<dbReference type="InterPro" id="IPR009057">
    <property type="entry name" value="Homeodomain-like_sf"/>
</dbReference>
<evidence type="ECO:0000313" key="2">
    <source>
        <dbReference type="EMBL" id="MFF0501561.1"/>
    </source>
</evidence>
<comment type="caution">
    <text evidence="2">The sequence shown here is derived from an EMBL/GenBank/DDBJ whole genome shotgun (WGS) entry which is preliminary data.</text>
</comment>
<dbReference type="RefSeq" id="WP_387401608.1">
    <property type="nucleotide sequence ID" value="NZ_JBIAMT010000010.1"/>
</dbReference>
<dbReference type="Proteomes" id="UP001601442">
    <property type="component" value="Unassembled WGS sequence"/>
</dbReference>
<dbReference type="Pfam" id="PF13358">
    <property type="entry name" value="DDE_3"/>
    <property type="match status" value="1"/>
</dbReference>
<gene>
    <name evidence="2" type="ORF">ACFYU5_34555</name>
</gene>
<dbReference type="SUPFAM" id="SSF46689">
    <property type="entry name" value="Homeodomain-like"/>
    <property type="match status" value="2"/>
</dbReference>
<proteinExistence type="predicted"/>
<dbReference type="InterPro" id="IPR038717">
    <property type="entry name" value="Tc1-like_DDE_dom"/>
</dbReference>
<dbReference type="EMBL" id="JBIAMT010000010">
    <property type="protein sequence ID" value="MFF0501561.1"/>
    <property type="molecule type" value="Genomic_DNA"/>
</dbReference>
<dbReference type="InterPro" id="IPR052702">
    <property type="entry name" value="MscS-like_channel"/>
</dbReference>
<sequence length="445" mass="50283">MVRTGRPKAELTLSDEERDRLALWARGDSRLAERARIVLACAESGAVSKQVAADLGVTAVTVGKWRQRFVESRLDGLNDSPRPGRSKAGLMLTEEERSTLQRWARRPKTAQAIAFRARIVLACAEGVSNKQVAAALGTREQTVARWRGRFVRNRLQGLVDEPRPGAPRTISDDDVEQVIVKTLEHVPAGGDTHWSTRGMAKATGLSQSAVWRIWRAFGLKPHLVDTWKLSTDPQFIDKVRDVVGLYLDPPAAALVLCVDEKTQMQALDRSAPMLPMMPGVPARRTHDYVRHGTTSLFAALDVATGKVIGQHHRRHRHQEFLRFLKTIDADTPAELDLHLICDNYGTHKTPAINRWLAAHPRFHLHFTPTSSSWLNLVERWFAELTNRKLRRSAHRSVAELEADVLAWIHTWNDDPKPFVWTKTADQILDSLAHYCHKLRPCLTWM</sequence>
<accession>A0ABW6PEG1</accession>
<organism evidence="2 3">
    <name type="scientific">Nocardia aobensis</name>
    <dbReference type="NCBI Taxonomy" id="257277"/>
    <lineage>
        <taxon>Bacteria</taxon>
        <taxon>Bacillati</taxon>
        <taxon>Actinomycetota</taxon>
        <taxon>Actinomycetes</taxon>
        <taxon>Mycobacteriales</taxon>
        <taxon>Nocardiaceae</taxon>
        <taxon>Nocardia</taxon>
    </lineage>
</organism>
<name>A0ABW6PEG1_9NOCA</name>
<feature type="domain" description="Tc1-like transposase DDE" evidence="1">
    <location>
        <begin position="255"/>
        <end position="400"/>
    </location>
</feature>
<dbReference type="PANTHER" id="PTHR30347:SF1">
    <property type="entry name" value="MECHANOSENSITIVE CHANNEL MSCK"/>
    <property type="match status" value="1"/>
</dbReference>
<dbReference type="Gene3D" id="3.30.420.10">
    <property type="entry name" value="Ribonuclease H-like superfamily/Ribonuclease H"/>
    <property type="match status" value="1"/>
</dbReference>
<dbReference type="InterPro" id="IPR036397">
    <property type="entry name" value="RNaseH_sf"/>
</dbReference>
<reference evidence="2 3" key="1">
    <citation type="submission" date="2024-10" db="EMBL/GenBank/DDBJ databases">
        <title>The Natural Products Discovery Center: Release of the First 8490 Sequenced Strains for Exploring Actinobacteria Biosynthetic Diversity.</title>
        <authorList>
            <person name="Kalkreuter E."/>
            <person name="Kautsar S.A."/>
            <person name="Yang D."/>
            <person name="Bader C.D."/>
            <person name="Teijaro C.N."/>
            <person name="Fluegel L."/>
            <person name="Davis C.M."/>
            <person name="Simpson J.R."/>
            <person name="Lauterbach L."/>
            <person name="Steele A.D."/>
            <person name="Gui C."/>
            <person name="Meng S."/>
            <person name="Li G."/>
            <person name="Viehrig K."/>
            <person name="Ye F."/>
            <person name="Su P."/>
            <person name="Kiefer A.F."/>
            <person name="Nichols A."/>
            <person name="Cepeda A.J."/>
            <person name="Yan W."/>
            <person name="Fan B."/>
            <person name="Jiang Y."/>
            <person name="Adhikari A."/>
            <person name="Zheng C.-J."/>
            <person name="Schuster L."/>
            <person name="Cowan T.M."/>
            <person name="Smanski M.J."/>
            <person name="Chevrette M.G."/>
            <person name="De Carvalho L.P.S."/>
            <person name="Shen B."/>
        </authorList>
    </citation>
    <scope>NUCLEOTIDE SEQUENCE [LARGE SCALE GENOMIC DNA]</scope>
    <source>
        <strain evidence="2 3">NPDC004119</strain>
    </source>
</reference>
<dbReference type="InterPro" id="IPR012337">
    <property type="entry name" value="RNaseH-like_sf"/>
</dbReference>
<dbReference type="NCBIfam" id="NF033545">
    <property type="entry name" value="transpos_IS630"/>
    <property type="match status" value="1"/>
</dbReference>
<dbReference type="PANTHER" id="PTHR30347">
    <property type="entry name" value="POTASSIUM CHANNEL RELATED"/>
    <property type="match status" value="1"/>
</dbReference>
<dbReference type="Pfam" id="PF13565">
    <property type="entry name" value="HTH_32"/>
    <property type="match status" value="2"/>
</dbReference>
<evidence type="ECO:0000259" key="1">
    <source>
        <dbReference type="Pfam" id="PF13358"/>
    </source>
</evidence>
<evidence type="ECO:0000313" key="3">
    <source>
        <dbReference type="Proteomes" id="UP001601442"/>
    </source>
</evidence>